<proteinExistence type="predicted"/>
<accession>A0A8H6KAA5</accession>
<organism evidence="1 2">
    <name type="scientific">Colletotrichum musicola</name>
    <dbReference type="NCBI Taxonomy" id="2175873"/>
    <lineage>
        <taxon>Eukaryota</taxon>
        <taxon>Fungi</taxon>
        <taxon>Dikarya</taxon>
        <taxon>Ascomycota</taxon>
        <taxon>Pezizomycotina</taxon>
        <taxon>Sordariomycetes</taxon>
        <taxon>Hypocreomycetidae</taxon>
        <taxon>Glomerellales</taxon>
        <taxon>Glomerellaceae</taxon>
        <taxon>Colletotrichum</taxon>
        <taxon>Colletotrichum orchidearum species complex</taxon>
    </lineage>
</organism>
<protein>
    <submittedName>
        <fullName evidence="1">Uncharacterized protein</fullName>
    </submittedName>
</protein>
<sequence length="151" mass="16916">MVATSTWKLSQEATKSRQAKLSTTRFVAIEKPSEISWAACGERSNAADAAEFNGAAPKLPRRRSMVPRWWNLALLFGAEELWRGIKASQGQQIWTTPDMAALSPSQTLDRARRRLLEWLVIMEDQGRGLGRRVGMSSKALGRHGDKGMEKY</sequence>
<reference evidence="1" key="1">
    <citation type="journal article" date="2020" name="Phytopathology">
        <title>Genome Sequence Resources of Colletotrichum truncatum, C. plurivorum, C. musicola, and C. sojae: Four Species Pathogenic to Soybean (Glycine max).</title>
        <authorList>
            <person name="Rogerio F."/>
            <person name="Boufleur T.R."/>
            <person name="Ciampi-Guillardi M."/>
            <person name="Sukno S.A."/>
            <person name="Thon M.R."/>
            <person name="Massola Junior N.S."/>
            <person name="Baroncelli R."/>
        </authorList>
    </citation>
    <scope>NUCLEOTIDE SEQUENCE</scope>
    <source>
        <strain evidence="1">LFN0074</strain>
    </source>
</reference>
<evidence type="ECO:0000313" key="2">
    <source>
        <dbReference type="Proteomes" id="UP000639643"/>
    </source>
</evidence>
<dbReference type="AlphaFoldDB" id="A0A8H6KAA5"/>
<keyword evidence="2" id="KW-1185">Reference proteome</keyword>
<comment type="caution">
    <text evidence="1">The sequence shown here is derived from an EMBL/GenBank/DDBJ whole genome shotgun (WGS) entry which is preliminary data.</text>
</comment>
<dbReference type="EMBL" id="WIGM01000360">
    <property type="protein sequence ID" value="KAF6827707.1"/>
    <property type="molecule type" value="Genomic_DNA"/>
</dbReference>
<name>A0A8H6KAA5_9PEZI</name>
<dbReference type="Proteomes" id="UP000639643">
    <property type="component" value="Unassembled WGS sequence"/>
</dbReference>
<gene>
    <name evidence="1" type="ORF">CMUS01_08895</name>
</gene>
<evidence type="ECO:0000313" key="1">
    <source>
        <dbReference type="EMBL" id="KAF6827707.1"/>
    </source>
</evidence>